<sequence>MKAKLLSAVSILLFLDILHKCLGRAGELVEQPLIQLSHDDDLDDNYPEVKDEVHLEDFFWTGSGDGPPDYLKKVHTGISKGKDVIVKTETVVATVYVDGNNEIEIPICLDCQPDDGGGNWDLGAPGMPPLNYSSTDRRYWLLTVMSGFYTAKDNPMLEEKLARLYRLAFTRQQTRHLGINGAQQIAGVSVYTPRERRQPATPTTSTSRPATTTSWPSDDVEILDMDVDSEHQIKTVWKAGDRPEWESHWDESGELLSSSNTPPTTTTSTTTTGTSSESIDYSAYVTLIPWELIQQNGKSEKLQEMREALLSQQQQQEREQKREREQLQQTIYREERVRVVIHNITQISESDVQKWNNSANNEVDASDAYSYVNLKFNERPVANQTEIIYTVLVNGRPVLATTAAKDMELVTEAEAVGTLGKAIYMKSEPYIREPTATALAPVPRSSQAGFFNSVKNNVALVVISSLAILLLMLLLVAILLLGRTRARQQELSEVNRTSSRNELLSEGQSMRPSSRGTLLDSAVGGSAGNGADQSTNRSRDVGVQNFSYERQPRISFPAPPAETHTHNVRVRRDSISSTDNTSDSSVYCPINPPSADVQRILDDKAARLFDGHKRRRHQYDRAEGGHDDTIYASVVSKKKNDKSRHKSKRRYLNENRVGSLETSPVQGSLAQSNSSTEEGNSPATSRRSYENFQRNEAYNPHNNYHRNKLLQQQTVFTDKEFPEDDIVASPQAINKEVVRSRGVQPSEKSSDTASVGSFLSMASVRAFPKSTLPEPLNRVLDPVFVTYYDNVNAVAPQASAPQSSTRSLKSHKSLGSRESTIATIASFPSPKAPPPIRNVRSASHSDNPDPGIVGPIVWERHKKRLGSADNQEARSYAEFSPSPMHDASAIRNHYEGLLEGAIQMYASQDDLPMPLPSRDFTNKRRTTKREHRGSSAGLPSYPPKAYNTADRPATAQPEKTPKSAQSTQPPSPTYSAWGSSMHGSHSPLVRPLSAGNFQQHDTILEISRGALASSTATTPGRERKASSAASAAPLIEAIQSELRKFKTQED</sequence>
<keyword evidence="5" id="KW-1185">Reference proteome</keyword>
<feature type="region of interest" description="Disordered" evidence="2">
    <location>
        <begin position="489"/>
        <end position="594"/>
    </location>
</feature>
<feature type="coiled-coil region" evidence="1">
    <location>
        <begin position="299"/>
        <end position="330"/>
    </location>
</feature>
<accession>A0A6P8Z8N0</accession>
<protein>
    <submittedName>
        <fullName evidence="6">Uncharacterized protein LOC117573585 isoform X2</fullName>
    </submittedName>
</protein>
<keyword evidence="1" id="KW-0175">Coiled coil</keyword>
<feature type="compositionally biased region" description="Basic residues" evidence="2">
    <location>
        <begin position="636"/>
        <end position="650"/>
    </location>
</feature>
<dbReference type="OrthoDB" id="6624682at2759"/>
<feature type="region of interest" description="Disordered" evidence="2">
    <location>
        <begin position="190"/>
        <end position="218"/>
    </location>
</feature>
<feature type="compositionally biased region" description="Low complexity" evidence="2">
    <location>
        <begin position="257"/>
        <end position="276"/>
    </location>
</feature>
<organism evidence="5 6">
    <name type="scientific">Drosophila albomicans</name>
    <name type="common">Fruit fly</name>
    <dbReference type="NCBI Taxonomy" id="7291"/>
    <lineage>
        <taxon>Eukaryota</taxon>
        <taxon>Metazoa</taxon>
        <taxon>Ecdysozoa</taxon>
        <taxon>Arthropoda</taxon>
        <taxon>Hexapoda</taxon>
        <taxon>Insecta</taxon>
        <taxon>Pterygota</taxon>
        <taxon>Neoptera</taxon>
        <taxon>Endopterygota</taxon>
        <taxon>Diptera</taxon>
        <taxon>Brachycera</taxon>
        <taxon>Muscomorpha</taxon>
        <taxon>Ephydroidea</taxon>
        <taxon>Drosophilidae</taxon>
        <taxon>Drosophila</taxon>
    </lineage>
</organism>
<feature type="chain" id="PRO_5028416937" evidence="4">
    <location>
        <begin position="24"/>
        <end position="1050"/>
    </location>
</feature>
<evidence type="ECO:0000313" key="6">
    <source>
        <dbReference type="RefSeq" id="XP_034112767.1"/>
    </source>
</evidence>
<feature type="transmembrane region" description="Helical" evidence="3">
    <location>
        <begin position="458"/>
        <end position="481"/>
    </location>
</feature>
<feature type="region of interest" description="Disordered" evidence="2">
    <location>
        <begin position="242"/>
        <end position="276"/>
    </location>
</feature>
<keyword evidence="4" id="KW-0732">Signal</keyword>
<dbReference type="Proteomes" id="UP000515160">
    <property type="component" value="Chromosome 2R"/>
</dbReference>
<reference evidence="6" key="1">
    <citation type="submission" date="2025-08" db="UniProtKB">
        <authorList>
            <consortium name="RefSeq"/>
        </authorList>
    </citation>
    <scope>IDENTIFICATION</scope>
    <source>
        <strain evidence="6">15112-1751.03</strain>
        <tissue evidence="6">Whole Adult</tissue>
    </source>
</reference>
<keyword evidence="3" id="KW-1133">Transmembrane helix</keyword>
<keyword evidence="3" id="KW-0472">Membrane</keyword>
<feature type="region of interest" description="Disordered" evidence="2">
    <location>
        <begin position="630"/>
        <end position="688"/>
    </location>
</feature>
<feature type="region of interest" description="Disordered" evidence="2">
    <location>
        <begin position="908"/>
        <end position="992"/>
    </location>
</feature>
<feature type="compositionally biased region" description="Polar residues" evidence="2">
    <location>
        <begin position="660"/>
        <end position="688"/>
    </location>
</feature>
<gene>
    <name evidence="6" type="primary">LOC117573585</name>
</gene>
<evidence type="ECO:0000256" key="3">
    <source>
        <dbReference type="SAM" id="Phobius"/>
    </source>
</evidence>
<evidence type="ECO:0000313" key="5">
    <source>
        <dbReference type="Proteomes" id="UP000515160"/>
    </source>
</evidence>
<proteinExistence type="predicted"/>
<dbReference type="AlphaFoldDB" id="A0A6P8Z8N0"/>
<feature type="signal peptide" evidence="4">
    <location>
        <begin position="1"/>
        <end position="23"/>
    </location>
</feature>
<feature type="compositionally biased region" description="Polar residues" evidence="2">
    <location>
        <begin position="962"/>
        <end position="983"/>
    </location>
</feature>
<feature type="compositionally biased region" description="Low complexity" evidence="2">
    <location>
        <begin position="199"/>
        <end position="217"/>
    </location>
</feature>
<feature type="compositionally biased region" description="Polar residues" evidence="2">
    <location>
        <begin position="489"/>
        <end position="516"/>
    </location>
</feature>
<dbReference type="GeneID" id="117573585"/>
<name>A0A6P8Z8N0_DROAB</name>
<feature type="compositionally biased region" description="Basic and acidic residues" evidence="2">
    <location>
        <begin position="242"/>
        <end position="251"/>
    </location>
</feature>
<keyword evidence="3" id="KW-0812">Transmembrane</keyword>
<feature type="region of interest" description="Disordered" evidence="2">
    <location>
        <begin position="1012"/>
        <end position="1032"/>
    </location>
</feature>
<evidence type="ECO:0000256" key="4">
    <source>
        <dbReference type="SAM" id="SignalP"/>
    </source>
</evidence>
<evidence type="ECO:0000256" key="2">
    <source>
        <dbReference type="SAM" id="MobiDB-lite"/>
    </source>
</evidence>
<feature type="compositionally biased region" description="Low complexity" evidence="2">
    <location>
        <begin position="575"/>
        <end position="585"/>
    </location>
</feature>
<feature type="region of interest" description="Disordered" evidence="2">
    <location>
        <begin position="797"/>
        <end position="851"/>
    </location>
</feature>
<dbReference type="RefSeq" id="XP_034112767.1">
    <property type="nucleotide sequence ID" value="XM_034256876.2"/>
</dbReference>
<evidence type="ECO:0000256" key="1">
    <source>
        <dbReference type="SAM" id="Coils"/>
    </source>
</evidence>